<accession>A0A1N7RNF7</accession>
<proteinExistence type="predicted"/>
<dbReference type="Proteomes" id="UP000187012">
    <property type="component" value="Unassembled WGS sequence"/>
</dbReference>
<evidence type="ECO:0000313" key="2">
    <source>
        <dbReference type="Proteomes" id="UP000187012"/>
    </source>
</evidence>
<keyword evidence="2" id="KW-1185">Reference proteome</keyword>
<sequence>MSDEKLTTEEIELQRSKAGLVLQQAATVCDANRDALLAVCKLNAPAFGGDDQNARVLVESIVQMLYKFGYHLRPRNPRRVEAGIEKLPKEKVRAMMSRSGRAVRNAASICKANRDMLVSLLKTQADAVTDSPALPALVDNVAAVLLAYGLQLEYDKGIEGFEIADNPFRF</sequence>
<organism evidence="1 2">
    <name type="scientific">Paraburkholderia ribeironis</name>
    <dbReference type="NCBI Taxonomy" id="1247936"/>
    <lineage>
        <taxon>Bacteria</taxon>
        <taxon>Pseudomonadati</taxon>
        <taxon>Pseudomonadota</taxon>
        <taxon>Betaproteobacteria</taxon>
        <taxon>Burkholderiales</taxon>
        <taxon>Burkholderiaceae</taxon>
        <taxon>Paraburkholderia</taxon>
    </lineage>
</organism>
<dbReference type="RefSeq" id="WP_094778312.1">
    <property type="nucleotide sequence ID" value="NZ_CYGX02000009.1"/>
</dbReference>
<dbReference type="AlphaFoldDB" id="A0A1N7RNF7"/>
<reference evidence="1 2" key="1">
    <citation type="submission" date="2016-12" db="EMBL/GenBank/DDBJ databases">
        <authorList>
            <person name="Song W.-J."/>
            <person name="Kurnit D.M."/>
        </authorList>
    </citation>
    <scope>NUCLEOTIDE SEQUENCE [LARGE SCALE GENOMIC DNA]</scope>
    <source>
        <strain evidence="1 2">STM7296</strain>
    </source>
</reference>
<protein>
    <submittedName>
        <fullName evidence="1">Uncharacterized protein</fullName>
    </submittedName>
</protein>
<evidence type="ECO:0000313" key="1">
    <source>
        <dbReference type="EMBL" id="SIT36588.1"/>
    </source>
</evidence>
<dbReference type="EMBL" id="CYGX02000009">
    <property type="protein sequence ID" value="SIT36588.1"/>
    <property type="molecule type" value="Genomic_DNA"/>
</dbReference>
<gene>
    <name evidence="1" type="ORF">BN2475_90102</name>
</gene>
<name>A0A1N7RNF7_9BURK</name>